<reference evidence="6" key="1">
    <citation type="journal article" date="2019" name="Int. J. Syst. Evol. Microbiol.">
        <title>The Global Catalogue of Microorganisms (GCM) 10K type strain sequencing project: providing services to taxonomists for standard genome sequencing and annotation.</title>
        <authorList>
            <consortium name="The Broad Institute Genomics Platform"/>
            <consortium name="The Broad Institute Genome Sequencing Center for Infectious Disease"/>
            <person name="Wu L."/>
            <person name="Ma J."/>
        </authorList>
    </citation>
    <scope>NUCLEOTIDE SEQUENCE [LARGE SCALE GENOMIC DNA]</scope>
    <source>
        <strain evidence="6">JCM 14370</strain>
    </source>
</reference>
<feature type="domain" description="Glycoside hydrolase family 5" evidence="4">
    <location>
        <begin position="93"/>
        <end position="303"/>
    </location>
</feature>
<evidence type="ECO:0000256" key="1">
    <source>
        <dbReference type="ARBA" id="ARBA00022801"/>
    </source>
</evidence>
<organism evidence="5 6">
    <name type="scientific">Deinococcus roseus</name>
    <dbReference type="NCBI Taxonomy" id="392414"/>
    <lineage>
        <taxon>Bacteria</taxon>
        <taxon>Thermotogati</taxon>
        <taxon>Deinococcota</taxon>
        <taxon>Deinococci</taxon>
        <taxon>Deinococcales</taxon>
        <taxon>Deinococcaceae</taxon>
        <taxon>Deinococcus</taxon>
    </lineage>
</organism>
<dbReference type="PANTHER" id="PTHR34142">
    <property type="entry name" value="ENDO-BETA-1,4-GLUCANASE A"/>
    <property type="match status" value="1"/>
</dbReference>
<name>A0ABQ2CZ20_9DEIO</name>
<keyword evidence="1 3" id="KW-0378">Hydrolase</keyword>
<dbReference type="Pfam" id="PF00150">
    <property type="entry name" value="Cellulase"/>
    <property type="match status" value="1"/>
</dbReference>
<protein>
    <recommendedName>
        <fullName evidence="4">Glycoside hydrolase family 5 domain-containing protein</fullName>
    </recommendedName>
</protein>
<evidence type="ECO:0000256" key="2">
    <source>
        <dbReference type="ARBA" id="ARBA00023295"/>
    </source>
</evidence>
<accession>A0ABQ2CZ20</accession>
<dbReference type="InterPro" id="IPR001547">
    <property type="entry name" value="Glyco_hydro_5"/>
</dbReference>
<dbReference type="Gene3D" id="3.20.20.80">
    <property type="entry name" value="Glycosidases"/>
    <property type="match status" value="1"/>
</dbReference>
<evidence type="ECO:0000313" key="5">
    <source>
        <dbReference type="EMBL" id="GGJ27852.1"/>
    </source>
</evidence>
<dbReference type="SUPFAM" id="SSF51445">
    <property type="entry name" value="(Trans)glycosidases"/>
    <property type="match status" value="1"/>
</dbReference>
<keyword evidence="2 3" id="KW-0326">Glycosidase</keyword>
<evidence type="ECO:0000259" key="4">
    <source>
        <dbReference type="Pfam" id="PF00150"/>
    </source>
</evidence>
<dbReference type="PANTHER" id="PTHR34142:SF1">
    <property type="entry name" value="GLYCOSIDE HYDROLASE FAMILY 5 DOMAIN-CONTAINING PROTEIN"/>
    <property type="match status" value="1"/>
</dbReference>
<proteinExistence type="inferred from homology"/>
<sequence>MASALFSSVLLASCSSVQTPEFHSELAPSINQSINQSASQNIQSQAAGYTISGANILDPIGQPFIVKGASVAYQTFIFNGQDHGGYDRANYLYLDAMLDDLKARGVNLVRIFVTEPIATRTAAWNKNQSYLTMLDRVVDAANARGMVALVTNSYRKYTTAGVSFVGSLASRYKNNPKVWLTPMNEPNCAGNTYSETKCENWANWKKEQNQYILAIRNAGFTNPILINSISYSWDLTGVTNPSYKLSDPLNRLIYGAHRYGNDHETWTTDQAADADRNWANLSSTLPVVVDEVGADNGEGEFGTPFVNSLVWADGFMQYVKNWVQNRGGDGAIAFTSYTSDGNTMYEDAGYISGNVPQPVLPLRLSPWGSIFYNRFLLP</sequence>
<comment type="caution">
    <text evidence="5">The sequence shown here is derived from an EMBL/GenBank/DDBJ whole genome shotgun (WGS) entry which is preliminary data.</text>
</comment>
<dbReference type="EMBL" id="BMOD01000003">
    <property type="protein sequence ID" value="GGJ27852.1"/>
    <property type="molecule type" value="Genomic_DNA"/>
</dbReference>
<evidence type="ECO:0000256" key="3">
    <source>
        <dbReference type="RuleBase" id="RU361153"/>
    </source>
</evidence>
<evidence type="ECO:0000313" key="6">
    <source>
        <dbReference type="Proteomes" id="UP000632222"/>
    </source>
</evidence>
<dbReference type="Proteomes" id="UP000632222">
    <property type="component" value="Unassembled WGS sequence"/>
</dbReference>
<comment type="similarity">
    <text evidence="3">Belongs to the glycosyl hydrolase 5 (cellulase A) family.</text>
</comment>
<keyword evidence="6" id="KW-1185">Reference proteome</keyword>
<dbReference type="InterPro" id="IPR017853">
    <property type="entry name" value="GH"/>
</dbReference>
<gene>
    <name evidence="5" type="ORF">GCM10008938_12400</name>
</gene>